<dbReference type="GO" id="GO:0010073">
    <property type="term" value="P:meristem maintenance"/>
    <property type="evidence" value="ECO:0007669"/>
    <property type="project" value="InterPro"/>
</dbReference>
<organism evidence="2 3">
    <name type="scientific">Arachis hypogaea</name>
    <name type="common">Peanut</name>
    <dbReference type="NCBI Taxonomy" id="3818"/>
    <lineage>
        <taxon>Eukaryota</taxon>
        <taxon>Viridiplantae</taxon>
        <taxon>Streptophyta</taxon>
        <taxon>Embryophyta</taxon>
        <taxon>Tracheophyta</taxon>
        <taxon>Spermatophyta</taxon>
        <taxon>Magnoliopsida</taxon>
        <taxon>eudicotyledons</taxon>
        <taxon>Gunneridae</taxon>
        <taxon>Pentapetalae</taxon>
        <taxon>rosids</taxon>
        <taxon>fabids</taxon>
        <taxon>Fabales</taxon>
        <taxon>Fabaceae</taxon>
        <taxon>Papilionoideae</taxon>
        <taxon>50 kb inversion clade</taxon>
        <taxon>dalbergioids sensu lato</taxon>
        <taxon>Dalbergieae</taxon>
        <taxon>Pterocarpus clade</taxon>
        <taxon>Arachis</taxon>
    </lineage>
</organism>
<dbReference type="Pfam" id="PF10536">
    <property type="entry name" value="PMD"/>
    <property type="match status" value="1"/>
</dbReference>
<dbReference type="InterPro" id="IPR019557">
    <property type="entry name" value="AminoTfrase-like_pln_mobile"/>
</dbReference>
<gene>
    <name evidence="2" type="ORF">Ahy_B10g105218</name>
</gene>
<dbReference type="Proteomes" id="UP000289738">
    <property type="component" value="Chromosome B10"/>
</dbReference>
<dbReference type="AlphaFoldDB" id="A0A444X7J6"/>
<reference evidence="2 3" key="1">
    <citation type="submission" date="2019-01" db="EMBL/GenBank/DDBJ databases">
        <title>Sequencing of cultivated peanut Arachis hypogaea provides insights into genome evolution and oil improvement.</title>
        <authorList>
            <person name="Chen X."/>
        </authorList>
    </citation>
    <scope>NUCLEOTIDE SEQUENCE [LARGE SCALE GENOMIC DNA]</scope>
    <source>
        <strain evidence="3">cv. Fuhuasheng</strain>
        <tissue evidence="2">Leaves</tissue>
    </source>
</reference>
<dbReference type="PANTHER" id="PTHR46033:SF82">
    <property type="entry name" value="AMINOTRANSFERASE-LIKE PLANT MOBILE DOMAIN-CONTAINING PROTEIN"/>
    <property type="match status" value="1"/>
</dbReference>
<dbReference type="PANTHER" id="PTHR46033">
    <property type="entry name" value="PROTEIN MAIN-LIKE 2"/>
    <property type="match status" value="1"/>
</dbReference>
<evidence type="ECO:0000313" key="3">
    <source>
        <dbReference type="Proteomes" id="UP000289738"/>
    </source>
</evidence>
<dbReference type="EMBL" id="SDMP01000020">
    <property type="protein sequence ID" value="RYQ85642.1"/>
    <property type="molecule type" value="Genomic_DNA"/>
</dbReference>
<sequence length="158" mass="18775">MSMRRQQGMRLDERIVLYLQIARLYHLARLNEIWFRLNEPIVSAFVERWRQEMHTFHMSFKECTITLQDVAYQLGLPIDRHHVSGCLTDFETYIEGGRLAWATFGELPNGADEATVRRYVWSYMMLLETQLFGDKSGTRIHFRWLSYIARIEDMGGYS</sequence>
<protein>
    <recommendedName>
        <fullName evidence="1">Aminotransferase-like plant mobile domain-containing protein</fullName>
    </recommendedName>
</protein>
<name>A0A444X7J6_ARAHY</name>
<keyword evidence="3" id="KW-1185">Reference proteome</keyword>
<proteinExistence type="predicted"/>
<evidence type="ECO:0000259" key="1">
    <source>
        <dbReference type="Pfam" id="PF10536"/>
    </source>
</evidence>
<feature type="domain" description="Aminotransferase-like plant mobile" evidence="1">
    <location>
        <begin position="24"/>
        <end position="87"/>
    </location>
</feature>
<comment type="caution">
    <text evidence="2">The sequence shown here is derived from an EMBL/GenBank/DDBJ whole genome shotgun (WGS) entry which is preliminary data.</text>
</comment>
<evidence type="ECO:0000313" key="2">
    <source>
        <dbReference type="EMBL" id="RYQ85642.1"/>
    </source>
</evidence>
<accession>A0A444X7J6</accession>
<dbReference type="InterPro" id="IPR044824">
    <property type="entry name" value="MAIN-like"/>
</dbReference>